<reference evidence="3 4" key="1">
    <citation type="journal article" date="2016" name="J. Microbiol.">
        <title>Dankookia rubra gen. nov., sp. nov., an alphaproteobacterium isolated from sediment of a shallow stream.</title>
        <authorList>
            <person name="Kim W.H."/>
            <person name="Kim D.H."/>
            <person name="Kang K."/>
            <person name="Ahn T.Y."/>
        </authorList>
    </citation>
    <scope>NUCLEOTIDE SEQUENCE [LARGE SCALE GENOMIC DNA]</scope>
    <source>
        <strain evidence="3 4">JCM30602</strain>
    </source>
</reference>
<dbReference type="SUPFAM" id="SSF54637">
    <property type="entry name" value="Thioesterase/thiol ester dehydrase-isomerase"/>
    <property type="match status" value="1"/>
</dbReference>
<keyword evidence="1" id="KW-0378">Hydrolase</keyword>
<dbReference type="Proteomes" id="UP000295096">
    <property type="component" value="Unassembled WGS sequence"/>
</dbReference>
<dbReference type="RefSeq" id="WP_133291105.1">
    <property type="nucleotide sequence ID" value="NZ_SMSJ01000045.1"/>
</dbReference>
<dbReference type="AlphaFoldDB" id="A0A4R5QCM9"/>
<comment type="caution">
    <text evidence="3">The sequence shown here is derived from an EMBL/GenBank/DDBJ whole genome shotgun (WGS) entry which is preliminary data.</text>
</comment>
<dbReference type="Pfam" id="PF03061">
    <property type="entry name" value="4HBT"/>
    <property type="match status" value="1"/>
</dbReference>
<accession>A0A4R5QCM9</accession>
<dbReference type="OrthoDB" id="9813158at2"/>
<dbReference type="InterPro" id="IPR029069">
    <property type="entry name" value="HotDog_dom_sf"/>
</dbReference>
<evidence type="ECO:0000256" key="1">
    <source>
        <dbReference type="ARBA" id="ARBA00022801"/>
    </source>
</evidence>
<dbReference type="EMBL" id="SMSJ01000045">
    <property type="protein sequence ID" value="TDH60087.1"/>
    <property type="molecule type" value="Genomic_DNA"/>
</dbReference>
<evidence type="ECO:0000313" key="3">
    <source>
        <dbReference type="EMBL" id="TDH60087.1"/>
    </source>
</evidence>
<name>A0A4R5QCM9_9PROT</name>
<proteinExistence type="predicted"/>
<gene>
    <name evidence="3" type="ORF">E2C06_23870</name>
</gene>
<evidence type="ECO:0000259" key="2">
    <source>
        <dbReference type="Pfam" id="PF03061"/>
    </source>
</evidence>
<dbReference type="NCBIfam" id="TIGR00369">
    <property type="entry name" value="unchar_dom_1"/>
    <property type="match status" value="1"/>
</dbReference>
<dbReference type="Gene3D" id="3.10.129.10">
    <property type="entry name" value="Hotdog Thioesterase"/>
    <property type="match status" value="1"/>
</dbReference>
<sequence length="133" mass="14359">MRARIQALVDRSPYNTWLGLQVFRADDEGVEIAVAWREDFISAPERRAVHGGVLAALVDSGAVFAVIARTGLLAATVNLRTDYHAIPQATAMRLIGTVVHQGRRICTADARVLDDGGRLVASGRATVLSLEPR</sequence>
<dbReference type="InterPro" id="IPR006683">
    <property type="entry name" value="Thioestr_dom"/>
</dbReference>
<feature type="domain" description="Thioesterase" evidence="2">
    <location>
        <begin position="49"/>
        <end position="121"/>
    </location>
</feature>
<organism evidence="3 4">
    <name type="scientific">Dankookia rubra</name>
    <dbReference type="NCBI Taxonomy" id="1442381"/>
    <lineage>
        <taxon>Bacteria</taxon>
        <taxon>Pseudomonadati</taxon>
        <taxon>Pseudomonadota</taxon>
        <taxon>Alphaproteobacteria</taxon>
        <taxon>Acetobacterales</taxon>
        <taxon>Roseomonadaceae</taxon>
        <taxon>Dankookia</taxon>
    </lineage>
</organism>
<protein>
    <submittedName>
        <fullName evidence="3">PaaI family thioesterase</fullName>
    </submittedName>
</protein>
<dbReference type="InterPro" id="IPR003736">
    <property type="entry name" value="PAAI_dom"/>
</dbReference>
<evidence type="ECO:0000313" key="4">
    <source>
        <dbReference type="Proteomes" id="UP000295096"/>
    </source>
</evidence>
<keyword evidence="4" id="KW-1185">Reference proteome</keyword>
<dbReference type="CDD" id="cd03443">
    <property type="entry name" value="PaaI_thioesterase"/>
    <property type="match status" value="1"/>
</dbReference>
<dbReference type="GO" id="GO:0016289">
    <property type="term" value="F:acyl-CoA hydrolase activity"/>
    <property type="evidence" value="ECO:0007669"/>
    <property type="project" value="UniProtKB-ARBA"/>
</dbReference>